<gene>
    <name evidence="2" type="ORF">COLO4_38411</name>
</gene>
<dbReference type="EMBL" id="AWUE01024789">
    <property type="protein sequence ID" value="OMO49744.1"/>
    <property type="molecule type" value="Genomic_DNA"/>
</dbReference>
<dbReference type="AlphaFoldDB" id="A0A1R3FV83"/>
<feature type="region of interest" description="Disordered" evidence="1">
    <location>
        <begin position="38"/>
        <end position="71"/>
    </location>
</feature>
<dbReference type="Proteomes" id="UP000187203">
    <property type="component" value="Unassembled WGS sequence"/>
</dbReference>
<organism evidence="2 3">
    <name type="scientific">Corchorus olitorius</name>
    <dbReference type="NCBI Taxonomy" id="93759"/>
    <lineage>
        <taxon>Eukaryota</taxon>
        <taxon>Viridiplantae</taxon>
        <taxon>Streptophyta</taxon>
        <taxon>Embryophyta</taxon>
        <taxon>Tracheophyta</taxon>
        <taxon>Spermatophyta</taxon>
        <taxon>Magnoliopsida</taxon>
        <taxon>eudicotyledons</taxon>
        <taxon>Gunneridae</taxon>
        <taxon>Pentapetalae</taxon>
        <taxon>rosids</taxon>
        <taxon>malvids</taxon>
        <taxon>Malvales</taxon>
        <taxon>Malvaceae</taxon>
        <taxon>Grewioideae</taxon>
        <taxon>Apeibeae</taxon>
        <taxon>Corchorus</taxon>
    </lineage>
</organism>
<evidence type="ECO:0000256" key="1">
    <source>
        <dbReference type="SAM" id="MobiDB-lite"/>
    </source>
</evidence>
<proteinExistence type="predicted"/>
<accession>A0A1R3FV83</accession>
<keyword evidence="3" id="KW-1185">Reference proteome</keyword>
<evidence type="ECO:0000313" key="3">
    <source>
        <dbReference type="Proteomes" id="UP000187203"/>
    </source>
</evidence>
<comment type="caution">
    <text evidence="2">The sequence shown here is derived from an EMBL/GenBank/DDBJ whole genome shotgun (WGS) entry which is preliminary data.</text>
</comment>
<evidence type="ECO:0000313" key="2">
    <source>
        <dbReference type="EMBL" id="OMO49744.1"/>
    </source>
</evidence>
<feature type="compositionally biased region" description="Acidic residues" evidence="1">
    <location>
        <begin position="49"/>
        <end position="71"/>
    </location>
</feature>
<reference evidence="3" key="1">
    <citation type="submission" date="2013-09" db="EMBL/GenBank/DDBJ databases">
        <title>Corchorus olitorius genome sequencing.</title>
        <authorList>
            <person name="Alam M."/>
            <person name="Haque M.S."/>
            <person name="Islam M.S."/>
            <person name="Emdad E.M."/>
            <person name="Islam M.M."/>
            <person name="Ahmed B."/>
            <person name="Halim A."/>
            <person name="Hossen Q.M.M."/>
            <person name="Hossain M.Z."/>
            <person name="Ahmed R."/>
            <person name="Khan M.M."/>
            <person name="Islam R."/>
            <person name="Rashid M.M."/>
            <person name="Khan S.A."/>
            <person name="Rahman M.S."/>
            <person name="Alam M."/>
            <person name="Yahiya A.S."/>
            <person name="Khan M.S."/>
            <person name="Azam M.S."/>
            <person name="Haque T."/>
            <person name="Lashkar M.Z.H."/>
            <person name="Akhand A.I."/>
            <person name="Morshed G."/>
            <person name="Roy S."/>
            <person name="Uddin K.S."/>
            <person name="Rabeya T."/>
            <person name="Hossain A.S."/>
            <person name="Chowdhury A."/>
            <person name="Snigdha A.R."/>
            <person name="Mortoza M.S."/>
            <person name="Matin S.A."/>
            <person name="Hoque S.M.E."/>
            <person name="Islam M.K."/>
            <person name="Roy D.K."/>
            <person name="Haider R."/>
            <person name="Moosa M.M."/>
            <person name="Elias S.M."/>
            <person name="Hasan A.M."/>
            <person name="Jahan S."/>
            <person name="Shafiuddin M."/>
            <person name="Mahmood N."/>
            <person name="Shommy N.S."/>
        </authorList>
    </citation>
    <scope>NUCLEOTIDE SEQUENCE [LARGE SCALE GENOMIC DNA]</scope>
    <source>
        <strain evidence="3">cv. O-4</strain>
    </source>
</reference>
<sequence>MFHLHEQDEEIGADEEYEDYSNVWNYNPYDDIEENGEEFEDYNSGLYDDGNEKDEEDGTEEGFEGSYDEEGCKDYTTTFEHEEVNDGNGDEYYYCDCGGYDYPDDYPDDYTNAYVDFDTDYD</sequence>
<protein>
    <submittedName>
        <fullName evidence="2">Uncharacterized protein</fullName>
    </submittedName>
</protein>
<name>A0A1R3FV83_9ROSI</name>